<dbReference type="InterPro" id="IPR004090">
    <property type="entry name" value="Chemotax_Me-accpt_rcpt"/>
</dbReference>
<dbReference type="CDD" id="cd00130">
    <property type="entry name" value="PAS"/>
    <property type="match status" value="1"/>
</dbReference>
<sequence length="800" mass="84549" precursor="true">MSLRTRILAFCIAIGLLPLALMGGISLDLASRGLEGAAFARLASVRDIQHTATEKAGRRWLADAAMFGAIKEVYNAIGMLRDYAMTEARPGVRMPVDTDAYNEVYGYVAGAFTPFVQHLGYEDALLVDDYGRILFSVKRGTDLGEDLKTGVLSGTPLAEAWQKGLKGEVVFTDFFAFGPAGGRLVAFVAAPVKSYTGDILGVAMLRVPRAALNDLMTQASGTQAMAGLSYLVGADGILRTDMSSAVDGGKPISASEEAVRAAFDGGAGERVISTSDRGGILVAFDRVQVAGATWALVCEVPAVTALAAVSSLQNTVGVLGVVTMFVAIGGALLFLRRELLRPLASIEGYVASVADGDLSGMLRGEFRGELGRLASGVNHMVAELKEKLGFAQGVLHSLTVPCVVTGRDNRVTFVNQPFIELLDLQVPPSALLGRSATEVLQGKGDGSGSTSRCLETGECVEAIEREMRDTSGQVRRVRLDAAPLNDLDGSLIGAIALIADLTVIREQEERVRSQNAMMLEVAAQAEQIATGVADETEELARQVEHGADGARQQVSCLENTGAAVRQLAELLEAAAQHADKAVNSAGEAGEKARQGTEIMERSAAAMQRMHGLSMSLSSSMHQLGEQTESIGSILGVINDIADQTNLLALNAAIEAARAGESGRGFAVVADEVRKLAERTVAATGEVRNSIRNIQETTRENLKRTEEAVDAVREGTRLVEASGAALGDIVSISMHMGEQIRSIATLSQEHERAHDAINDAVEEVRGIANATESGMRHSGGVVRDLSRSSSELLQLIARLRG</sequence>
<feature type="domain" description="Methyl-accepting transducer" evidence="5">
    <location>
        <begin position="528"/>
        <end position="764"/>
    </location>
</feature>
<dbReference type="Gene3D" id="3.30.450.20">
    <property type="entry name" value="PAS domain"/>
    <property type="match status" value="1"/>
</dbReference>
<dbReference type="InterPro" id="IPR000014">
    <property type="entry name" value="PAS"/>
</dbReference>
<keyword evidence="4" id="KW-0472">Membrane</keyword>
<dbReference type="GO" id="GO:0006935">
    <property type="term" value="P:chemotaxis"/>
    <property type="evidence" value="ECO:0007669"/>
    <property type="project" value="InterPro"/>
</dbReference>
<dbReference type="Gene3D" id="6.10.340.10">
    <property type="match status" value="1"/>
</dbReference>
<feature type="domain" description="PAC" evidence="6">
    <location>
        <begin position="461"/>
        <end position="513"/>
    </location>
</feature>
<evidence type="ECO:0000256" key="1">
    <source>
        <dbReference type="ARBA" id="ARBA00023224"/>
    </source>
</evidence>
<evidence type="ECO:0000256" key="4">
    <source>
        <dbReference type="SAM" id="Phobius"/>
    </source>
</evidence>
<dbReference type="Gene3D" id="1.10.287.950">
    <property type="entry name" value="Methyl-accepting chemotaxis protein"/>
    <property type="match status" value="1"/>
</dbReference>
<name>A0A0H3A9W3_NITV4</name>
<keyword evidence="1 3" id="KW-0807">Transducer</keyword>
<dbReference type="InterPro" id="IPR013656">
    <property type="entry name" value="PAS_4"/>
</dbReference>
<evidence type="ECO:0000313" key="8">
    <source>
        <dbReference type="EMBL" id="ABM28299.1"/>
    </source>
</evidence>
<accession>A0A0H3A9W3</accession>
<dbReference type="InterPro" id="IPR000700">
    <property type="entry name" value="PAS-assoc_C"/>
</dbReference>
<dbReference type="PRINTS" id="PR00260">
    <property type="entry name" value="CHEMTRNSDUCR"/>
</dbReference>
<dbReference type="SUPFAM" id="SSF55785">
    <property type="entry name" value="PYP-like sensor domain (PAS domain)"/>
    <property type="match status" value="1"/>
</dbReference>
<dbReference type="Proteomes" id="UP000009173">
    <property type="component" value="Chromosome"/>
</dbReference>
<dbReference type="PROSITE" id="PS50885">
    <property type="entry name" value="HAMP"/>
    <property type="match status" value="1"/>
</dbReference>
<dbReference type="InterPro" id="IPR003660">
    <property type="entry name" value="HAMP_dom"/>
</dbReference>
<dbReference type="InterPro" id="IPR035965">
    <property type="entry name" value="PAS-like_dom_sf"/>
</dbReference>
<keyword evidence="4" id="KW-0812">Transmembrane</keyword>
<dbReference type="SMART" id="SM00283">
    <property type="entry name" value="MA"/>
    <property type="match status" value="1"/>
</dbReference>
<dbReference type="HOGENOM" id="CLU_000445_107_19_7"/>
<dbReference type="SUPFAM" id="SSF58104">
    <property type="entry name" value="Methyl-accepting chemotaxis protein (MCP) signaling domain"/>
    <property type="match status" value="1"/>
</dbReference>
<gene>
    <name evidence="8" type="ordered locus">Dvul_1280</name>
</gene>
<evidence type="ECO:0000259" key="7">
    <source>
        <dbReference type="PROSITE" id="PS50885"/>
    </source>
</evidence>
<evidence type="ECO:0000259" key="5">
    <source>
        <dbReference type="PROSITE" id="PS50111"/>
    </source>
</evidence>
<feature type="domain" description="HAMP" evidence="7">
    <location>
        <begin position="337"/>
        <end position="389"/>
    </location>
</feature>
<protein>
    <submittedName>
        <fullName evidence="8">Methyl-accepting chemotaxis sensory transducer</fullName>
    </submittedName>
</protein>
<dbReference type="PROSITE" id="PS50111">
    <property type="entry name" value="CHEMOTAXIS_TRANSDUC_2"/>
    <property type="match status" value="1"/>
</dbReference>
<evidence type="ECO:0000256" key="3">
    <source>
        <dbReference type="PROSITE-ProRule" id="PRU00284"/>
    </source>
</evidence>
<dbReference type="GO" id="GO:0007165">
    <property type="term" value="P:signal transduction"/>
    <property type="evidence" value="ECO:0007669"/>
    <property type="project" value="UniProtKB-KW"/>
</dbReference>
<dbReference type="SMART" id="SM00304">
    <property type="entry name" value="HAMP"/>
    <property type="match status" value="1"/>
</dbReference>
<dbReference type="KEGG" id="dvl:Dvul_1280"/>
<dbReference type="GO" id="GO:0004888">
    <property type="term" value="F:transmembrane signaling receptor activity"/>
    <property type="evidence" value="ECO:0007669"/>
    <property type="project" value="InterPro"/>
</dbReference>
<evidence type="ECO:0000259" key="6">
    <source>
        <dbReference type="PROSITE" id="PS50113"/>
    </source>
</evidence>
<dbReference type="Pfam" id="PF00672">
    <property type="entry name" value="HAMP"/>
    <property type="match status" value="1"/>
</dbReference>
<dbReference type="CDD" id="cd06225">
    <property type="entry name" value="HAMP"/>
    <property type="match status" value="1"/>
</dbReference>
<feature type="transmembrane region" description="Helical" evidence="4">
    <location>
        <begin position="316"/>
        <end position="335"/>
    </location>
</feature>
<dbReference type="AlphaFoldDB" id="A0A0H3A9W3"/>
<dbReference type="Pfam" id="PF00015">
    <property type="entry name" value="MCPsignal"/>
    <property type="match status" value="1"/>
</dbReference>
<evidence type="ECO:0000256" key="2">
    <source>
        <dbReference type="ARBA" id="ARBA00029447"/>
    </source>
</evidence>
<dbReference type="PANTHER" id="PTHR32089">
    <property type="entry name" value="METHYL-ACCEPTING CHEMOTAXIS PROTEIN MCPB"/>
    <property type="match status" value="1"/>
</dbReference>
<dbReference type="RefSeq" id="WP_011792169.1">
    <property type="nucleotide sequence ID" value="NC_008751.1"/>
</dbReference>
<proteinExistence type="inferred from homology"/>
<keyword evidence="4" id="KW-1133">Transmembrane helix</keyword>
<reference evidence="9" key="1">
    <citation type="journal article" date="2009" name="Environ. Microbiol.">
        <title>Contribution of mobile genetic elements to Desulfovibrio vulgaris genome plasticity.</title>
        <authorList>
            <person name="Walker C.B."/>
            <person name="Stolyar S."/>
            <person name="Chivian D."/>
            <person name="Pinel N."/>
            <person name="Gabster J.A."/>
            <person name="Dehal P.S."/>
            <person name="He Z."/>
            <person name="Yang Z.K."/>
            <person name="Yen H.C."/>
            <person name="Zhou J."/>
            <person name="Wall J.D."/>
            <person name="Hazen T.C."/>
            <person name="Arkin A.P."/>
            <person name="Stahl D.A."/>
        </authorList>
    </citation>
    <scope>NUCLEOTIDE SEQUENCE [LARGE SCALE GENOMIC DNA]</scope>
    <source>
        <strain evidence="9">DP4</strain>
    </source>
</reference>
<dbReference type="PROSITE" id="PS50113">
    <property type="entry name" value="PAC"/>
    <property type="match status" value="1"/>
</dbReference>
<comment type="similarity">
    <text evidence="2">Belongs to the methyl-accepting chemotaxis (MCP) protein family.</text>
</comment>
<dbReference type="CDD" id="cd11386">
    <property type="entry name" value="MCP_signal"/>
    <property type="match status" value="1"/>
</dbReference>
<organism evidence="8 9">
    <name type="scientific">Nitratidesulfovibrio vulgaris (strain DP4)</name>
    <name type="common">Desulfovibrio vulgaris</name>
    <dbReference type="NCBI Taxonomy" id="391774"/>
    <lineage>
        <taxon>Bacteria</taxon>
        <taxon>Pseudomonadati</taxon>
        <taxon>Thermodesulfobacteriota</taxon>
        <taxon>Desulfovibrionia</taxon>
        <taxon>Desulfovibrionales</taxon>
        <taxon>Desulfovibrionaceae</taxon>
        <taxon>Nitratidesulfovibrio</taxon>
    </lineage>
</organism>
<dbReference type="PANTHER" id="PTHR32089:SF112">
    <property type="entry name" value="LYSOZYME-LIKE PROTEIN-RELATED"/>
    <property type="match status" value="1"/>
</dbReference>
<dbReference type="GO" id="GO:0016020">
    <property type="term" value="C:membrane"/>
    <property type="evidence" value="ECO:0007669"/>
    <property type="project" value="InterPro"/>
</dbReference>
<evidence type="ECO:0000313" key="9">
    <source>
        <dbReference type="Proteomes" id="UP000009173"/>
    </source>
</evidence>
<dbReference type="EMBL" id="CP000527">
    <property type="protein sequence ID" value="ABM28299.1"/>
    <property type="molecule type" value="Genomic_DNA"/>
</dbReference>
<dbReference type="Pfam" id="PF08448">
    <property type="entry name" value="PAS_4"/>
    <property type="match status" value="1"/>
</dbReference>
<dbReference type="InterPro" id="IPR004089">
    <property type="entry name" value="MCPsignal_dom"/>
</dbReference>